<protein>
    <submittedName>
        <fullName evidence="3">PucR family transcriptional regulator ligand-binding domain-containing protein</fullName>
    </submittedName>
</protein>
<evidence type="ECO:0000313" key="3">
    <source>
        <dbReference type="EMBL" id="MFC4828714.1"/>
    </source>
</evidence>
<proteinExistence type="predicted"/>
<reference evidence="4" key="1">
    <citation type="journal article" date="2019" name="Int. J. Syst. Evol. Microbiol.">
        <title>The Global Catalogue of Microorganisms (GCM) 10K type strain sequencing project: providing services to taxonomists for standard genome sequencing and annotation.</title>
        <authorList>
            <consortium name="The Broad Institute Genomics Platform"/>
            <consortium name="The Broad Institute Genome Sequencing Center for Infectious Disease"/>
            <person name="Wu L."/>
            <person name="Ma J."/>
        </authorList>
    </citation>
    <scope>NUCLEOTIDE SEQUENCE [LARGE SCALE GENOMIC DNA]</scope>
    <source>
        <strain evidence="4">CGMCC 1.12192</strain>
    </source>
</reference>
<evidence type="ECO:0000313" key="4">
    <source>
        <dbReference type="Proteomes" id="UP001595960"/>
    </source>
</evidence>
<gene>
    <name evidence="3" type="ORF">ACFPER_07955</name>
</gene>
<dbReference type="Pfam" id="PF07905">
    <property type="entry name" value="PucR"/>
    <property type="match status" value="1"/>
</dbReference>
<sequence>MPYRREDESNRTDRPAELTATSAADAGLPTVREILALDAVAGGVPEVLVGGAALDARVRWLHVSDSAGVARLLNGGELLLSTGSGWPAEPDELRAFIGALVEAGIAGLVLELGSHYRYVPAVVVRAATDHGLALAALHREVKFVALTEAVHRRIISEQTVALHARDEVRERFTALALRGAPADHIVQQLAQTLGAPVVLENLAHEVVAADLPPDAEEEVLGGWQLRSRDAHRRAALGAAGADRWLIVPVEARGIRWGHLIALPGPAHPAGRTSVLEQGAIALALGRLADGEDDTWARIGRQRLVEHLLTGRFGSAGGAAARLAAAGLELTGTDLYGLVATGRTREGAADDAARRLGGRALEGRPSSGEAPASARIALLSLPAGTRFDDAAAEGFAASIAAGAGAGAGVGATADGAGVALAIGSMAHDLDGLLVSVQEALDLARTPPARPSRGVLVRRSQDRPLVRLVTSLRDDHRLQELGERMLAPLIEYDLARGGDLLDVLGAMLAHPGNRTAAAQASHLSRSVFYQRLALIGDLLGADLDDGETLTALHLALLVRRSGGR</sequence>
<accession>A0ABV9R587</accession>
<dbReference type="Proteomes" id="UP001595960">
    <property type="component" value="Unassembled WGS sequence"/>
</dbReference>
<dbReference type="Gene3D" id="1.10.10.2840">
    <property type="entry name" value="PucR C-terminal helix-turn-helix domain"/>
    <property type="match status" value="1"/>
</dbReference>
<dbReference type="RefSeq" id="WP_239562578.1">
    <property type="nucleotide sequence ID" value="NZ_JAFBBW010000001.1"/>
</dbReference>
<evidence type="ECO:0000259" key="1">
    <source>
        <dbReference type="Pfam" id="PF07905"/>
    </source>
</evidence>
<dbReference type="InterPro" id="IPR025736">
    <property type="entry name" value="PucR_C-HTH_dom"/>
</dbReference>
<organism evidence="3 4">
    <name type="scientific">Agromyces aurantiacus</name>
    <dbReference type="NCBI Taxonomy" id="165814"/>
    <lineage>
        <taxon>Bacteria</taxon>
        <taxon>Bacillati</taxon>
        <taxon>Actinomycetota</taxon>
        <taxon>Actinomycetes</taxon>
        <taxon>Micrococcales</taxon>
        <taxon>Microbacteriaceae</taxon>
        <taxon>Agromyces</taxon>
    </lineage>
</organism>
<evidence type="ECO:0000259" key="2">
    <source>
        <dbReference type="Pfam" id="PF13556"/>
    </source>
</evidence>
<comment type="caution">
    <text evidence="3">The sequence shown here is derived from an EMBL/GenBank/DDBJ whole genome shotgun (WGS) entry which is preliminary data.</text>
</comment>
<keyword evidence="4" id="KW-1185">Reference proteome</keyword>
<feature type="domain" description="Purine catabolism PurC-like" evidence="1">
    <location>
        <begin position="33"/>
        <end position="154"/>
    </location>
</feature>
<feature type="domain" description="PucR C-terminal helix-turn-helix" evidence="2">
    <location>
        <begin position="498"/>
        <end position="555"/>
    </location>
</feature>
<dbReference type="Pfam" id="PF13556">
    <property type="entry name" value="HTH_30"/>
    <property type="match status" value="1"/>
</dbReference>
<dbReference type="InterPro" id="IPR042070">
    <property type="entry name" value="PucR_C-HTH_sf"/>
</dbReference>
<dbReference type="PANTHER" id="PTHR33744">
    <property type="entry name" value="CARBOHYDRATE DIACID REGULATOR"/>
    <property type="match status" value="1"/>
</dbReference>
<dbReference type="InterPro" id="IPR012914">
    <property type="entry name" value="PucR_dom"/>
</dbReference>
<dbReference type="InterPro" id="IPR051448">
    <property type="entry name" value="CdaR-like_regulators"/>
</dbReference>
<dbReference type="PANTHER" id="PTHR33744:SF1">
    <property type="entry name" value="DNA-BINDING TRANSCRIPTIONAL ACTIVATOR ADER"/>
    <property type="match status" value="1"/>
</dbReference>
<dbReference type="EMBL" id="JBHSJC010000001">
    <property type="protein sequence ID" value="MFC4828714.1"/>
    <property type="molecule type" value="Genomic_DNA"/>
</dbReference>
<name>A0ABV9R587_9MICO</name>